<protein>
    <submittedName>
        <fullName evidence="3">Uncharacterized protein</fullName>
    </submittedName>
</protein>
<organism evidence="3 4">
    <name type="scientific">Geodia barretti</name>
    <name type="common">Barrett's horny sponge</name>
    <dbReference type="NCBI Taxonomy" id="519541"/>
    <lineage>
        <taxon>Eukaryota</taxon>
        <taxon>Metazoa</taxon>
        <taxon>Porifera</taxon>
        <taxon>Demospongiae</taxon>
        <taxon>Heteroscleromorpha</taxon>
        <taxon>Tetractinellida</taxon>
        <taxon>Astrophorina</taxon>
        <taxon>Geodiidae</taxon>
        <taxon>Geodia</taxon>
    </lineage>
</organism>
<proteinExistence type="predicted"/>
<dbReference type="Proteomes" id="UP001174909">
    <property type="component" value="Unassembled WGS sequence"/>
</dbReference>
<accession>A0AA35TEB3</accession>
<dbReference type="EMBL" id="CASHTH010003539">
    <property type="protein sequence ID" value="CAI8046159.1"/>
    <property type="molecule type" value="Genomic_DNA"/>
</dbReference>
<keyword evidence="2" id="KW-1133">Transmembrane helix</keyword>
<feature type="region of interest" description="Disordered" evidence="1">
    <location>
        <begin position="240"/>
        <end position="260"/>
    </location>
</feature>
<gene>
    <name evidence="3" type="ORF">GBAR_LOCUS25512</name>
</gene>
<feature type="transmembrane region" description="Helical" evidence="2">
    <location>
        <begin position="206"/>
        <end position="234"/>
    </location>
</feature>
<keyword evidence="2" id="KW-0472">Membrane</keyword>
<evidence type="ECO:0000313" key="3">
    <source>
        <dbReference type="EMBL" id="CAI8046159.1"/>
    </source>
</evidence>
<dbReference type="AlphaFoldDB" id="A0AA35TEB3"/>
<keyword evidence="2" id="KW-0812">Transmembrane</keyword>
<evidence type="ECO:0000256" key="1">
    <source>
        <dbReference type="SAM" id="MobiDB-lite"/>
    </source>
</evidence>
<sequence length="290" mass="30446">MSAEFSCDVFTEDLIPVTLQWIFGARGEGVQYPGGMGVHVRLSPGDLTFCVTSDNSCTGNLARNSFNITYTQTNDIGSTVDHQTIDTRVLVVEEQVLRFDTKTFNVVVRRSAYCPESLSPVLVTFGSTRAVAGGQCEGQQNATEMVISSGDSASFHVSAGGISLGPGETICFIVSLNGVPVIYGTSGVSAITDVCSCETSGLSVGLAAGIAVVLSLLVVLPVGVVIGCCGMWCLMRKKGGYSPSGGEEEKERELAEEMYEEPVAAGPGETAFSVSDNQAYGQFTSRQGGR</sequence>
<evidence type="ECO:0000313" key="4">
    <source>
        <dbReference type="Proteomes" id="UP001174909"/>
    </source>
</evidence>
<reference evidence="3" key="1">
    <citation type="submission" date="2023-03" db="EMBL/GenBank/DDBJ databases">
        <authorList>
            <person name="Steffen K."/>
            <person name="Cardenas P."/>
        </authorList>
    </citation>
    <scope>NUCLEOTIDE SEQUENCE</scope>
</reference>
<evidence type="ECO:0000256" key="2">
    <source>
        <dbReference type="SAM" id="Phobius"/>
    </source>
</evidence>
<keyword evidence="4" id="KW-1185">Reference proteome</keyword>
<name>A0AA35TEB3_GEOBA</name>
<comment type="caution">
    <text evidence="3">The sequence shown here is derived from an EMBL/GenBank/DDBJ whole genome shotgun (WGS) entry which is preliminary data.</text>
</comment>